<dbReference type="Proteomes" id="UP000474640">
    <property type="component" value="Unassembled WGS sequence"/>
</dbReference>
<dbReference type="EMBL" id="JAABOJ010000001">
    <property type="protein sequence ID" value="KAF3291241.1"/>
    <property type="molecule type" value="Genomic_DNA"/>
</dbReference>
<dbReference type="AlphaFoldDB" id="A0A7C8RLD1"/>
<protein>
    <submittedName>
        <fullName evidence="1">Uncharacterized protein</fullName>
    </submittedName>
</protein>
<evidence type="ECO:0000313" key="1">
    <source>
        <dbReference type="EMBL" id="KAF3291241.1"/>
    </source>
</evidence>
<evidence type="ECO:0000313" key="2">
    <source>
        <dbReference type="Proteomes" id="UP000474640"/>
    </source>
</evidence>
<reference evidence="1 2" key="1">
    <citation type="submission" date="2020-01" db="EMBL/GenBank/DDBJ databases">
        <authorList>
            <person name="Palmer J.M."/>
        </authorList>
    </citation>
    <scope>NUCLEOTIDE SEQUENCE [LARGE SCALE GENOMIC DNA]</scope>
    <source>
        <strain evidence="1 2">TWF970</strain>
    </source>
</reference>
<sequence>MQVVSMPSNYSKPAIYLPFDVLYLICTPLNQHDRLSFLGACYDWYTTGYPLILDSLDFKIPILGQLFKYNYTRRWDTYYQAGILPKSLHIADPVHKIYSPIDKLFDSVTRINKDLPSIFLIPPSLLSNIRRVHIDSQLVNVCGRAFWGNGVRHSWAYDMIPYLLQNCPFLDDIEVEIEPVFYEYSGTFGQSYTYVLPRERSINVRNLLMSEIISSEGEVWAGSRASWLHNSPNRDLRLWREDMGDRVLSRFSIGLKGHSYRHAVDSMRYFWRILVLGLLGSIKELEIKNVQTFVGFGRIGNWFSMAAPAYPASAVAAQTSKITKLSLESGDHHQLGFPKTLNELKEYFPNLEHLTLSKAGIWVFDPCVHDKPTIPGFGEGCCSTRICYGRTNKPKQDMGFLSELTNLKTLEIHEKTSPELDAEVGPDSIHTTSQLLSAMQLLLLPPKLKTMKWNRGGRQLVHCETLWVPDIKRIESVDVWLTVEDQRIFEGERYGAWDFHQELYHGLGPESEEKWGYQWMRRFSPESEGTRSV</sequence>
<accession>A0A7C8RLD1</accession>
<proteinExistence type="predicted"/>
<dbReference type="OrthoDB" id="5427182at2759"/>
<gene>
    <name evidence="1" type="ORF">TWF970_000468</name>
</gene>
<comment type="caution">
    <text evidence="1">The sequence shown here is derived from an EMBL/GenBank/DDBJ whole genome shotgun (WGS) entry which is preliminary data.</text>
</comment>
<name>A0A7C8RLD1_ORBOL</name>
<organism evidence="1 2">
    <name type="scientific">Orbilia oligospora</name>
    <name type="common">Nematode-trapping fungus</name>
    <name type="synonym">Arthrobotrys oligospora</name>
    <dbReference type="NCBI Taxonomy" id="2813651"/>
    <lineage>
        <taxon>Eukaryota</taxon>
        <taxon>Fungi</taxon>
        <taxon>Dikarya</taxon>
        <taxon>Ascomycota</taxon>
        <taxon>Pezizomycotina</taxon>
        <taxon>Orbiliomycetes</taxon>
        <taxon>Orbiliales</taxon>
        <taxon>Orbiliaceae</taxon>
        <taxon>Orbilia</taxon>
    </lineage>
</organism>